<name>B4GJJ7_DROPE</name>
<proteinExistence type="predicted"/>
<dbReference type="OrthoDB" id="6577442at2759"/>
<dbReference type="PROSITE" id="PS51029">
    <property type="entry name" value="MADF"/>
    <property type="match status" value="1"/>
</dbReference>
<dbReference type="KEGG" id="dpe:6593670"/>
<evidence type="ECO:0000313" key="2">
    <source>
        <dbReference type="EMBL" id="EDW36813.1"/>
    </source>
</evidence>
<reference evidence="2 3" key="1">
    <citation type="journal article" date="2007" name="Nature">
        <title>Evolution of genes and genomes on the Drosophila phylogeny.</title>
        <authorList>
            <consortium name="Drosophila 12 Genomes Consortium"/>
            <person name="Clark A.G."/>
            <person name="Eisen M.B."/>
            <person name="Smith D.R."/>
            <person name="Bergman C.M."/>
            <person name="Oliver B."/>
            <person name="Markow T.A."/>
            <person name="Kaufman T.C."/>
            <person name="Kellis M."/>
            <person name="Gelbart W."/>
            <person name="Iyer V.N."/>
            <person name="Pollard D.A."/>
            <person name="Sackton T.B."/>
            <person name="Larracuente A.M."/>
            <person name="Singh N.D."/>
            <person name="Abad J.P."/>
            <person name="Abt D.N."/>
            <person name="Adryan B."/>
            <person name="Aguade M."/>
            <person name="Akashi H."/>
            <person name="Anderson W.W."/>
            <person name="Aquadro C.F."/>
            <person name="Ardell D.H."/>
            <person name="Arguello R."/>
            <person name="Artieri C.G."/>
            <person name="Barbash D.A."/>
            <person name="Barker D."/>
            <person name="Barsanti P."/>
            <person name="Batterham P."/>
            <person name="Batzoglou S."/>
            <person name="Begun D."/>
            <person name="Bhutkar A."/>
            <person name="Blanco E."/>
            <person name="Bosak S.A."/>
            <person name="Bradley R.K."/>
            <person name="Brand A.D."/>
            <person name="Brent M.R."/>
            <person name="Brooks A.N."/>
            <person name="Brown R.H."/>
            <person name="Butlin R.K."/>
            <person name="Caggese C."/>
            <person name="Calvi B.R."/>
            <person name="Bernardo de Carvalho A."/>
            <person name="Caspi A."/>
            <person name="Castrezana S."/>
            <person name="Celniker S.E."/>
            <person name="Chang J.L."/>
            <person name="Chapple C."/>
            <person name="Chatterji S."/>
            <person name="Chinwalla A."/>
            <person name="Civetta A."/>
            <person name="Clifton S.W."/>
            <person name="Comeron J.M."/>
            <person name="Costello J.C."/>
            <person name="Coyne J.A."/>
            <person name="Daub J."/>
            <person name="David R.G."/>
            <person name="Delcher A.L."/>
            <person name="Delehaunty K."/>
            <person name="Do C.B."/>
            <person name="Ebling H."/>
            <person name="Edwards K."/>
            <person name="Eickbush T."/>
            <person name="Evans J.D."/>
            <person name="Filipski A."/>
            <person name="Findeiss S."/>
            <person name="Freyhult E."/>
            <person name="Fulton L."/>
            <person name="Fulton R."/>
            <person name="Garcia A.C."/>
            <person name="Gardiner A."/>
            <person name="Garfield D.A."/>
            <person name="Garvin B.E."/>
            <person name="Gibson G."/>
            <person name="Gilbert D."/>
            <person name="Gnerre S."/>
            <person name="Godfrey J."/>
            <person name="Good R."/>
            <person name="Gotea V."/>
            <person name="Gravely B."/>
            <person name="Greenberg A.J."/>
            <person name="Griffiths-Jones S."/>
            <person name="Gross S."/>
            <person name="Guigo R."/>
            <person name="Gustafson E.A."/>
            <person name="Haerty W."/>
            <person name="Hahn M.W."/>
            <person name="Halligan D.L."/>
            <person name="Halpern A.L."/>
            <person name="Halter G.M."/>
            <person name="Han M.V."/>
            <person name="Heger A."/>
            <person name="Hillier L."/>
            <person name="Hinrichs A.S."/>
            <person name="Holmes I."/>
            <person name="Hoskins R.A."/>
            <person name="Hubisz M.J."/>
            <person name="Hultmark D."/>
            <person name="Huntley M.A."/>
            <person name="Jaffe D.B."/>
            <person name="Jagadeeshan S."/>
            <person name="Jeck W.R."/>
            <person name="Johnson J."/>
            <person name="Jones C.D."/>
            <person name="Jordan W.C."/>
            <person name="Karpen G.H."/>
            <person name="Kataoka E."/>
            <person name="Keightley P.D."/>
            <person name="Kheradpour P."/>
            <person name="Kirkness E.F."/>
            <person name="Koerich L.B."/>
            <person name="Kristiansen K."/>
            <person name="Kudrna D."/>
            <person name="Kulathinal R.J."/>
            <person name="Kumar S."/>
            <person name="Kwok R."/>
            <person name="Lander E."/>
            <person name="Langley C.H."/>
            <person name="Lapoint R."/>
            <person name="Lazzaro B.P."/>
            <person name="Lee S.J."/>
            <person name="Levesque L."/>
            <person name="Li R."/>
            <person name="Lin C.F."/>
            <person name="Lin M.F."/>
            <person name="Lindblad-Toh K."/>
            <person name="Llopart A."/>
            <person name="Long M."/>
            <person name="Low L."/>
            <person name="Lozovsky E."/>
            <person name="Lu J."/>
            <person name="Luo M."/>
            <person name="Machado C.A."/>
            <person name="Makalowski W."/>
            <person name="Marzo M."/>
            <person name="Matsuda M."/>
            <person name="Matzkin L."/>
            <person name="McAllister B."/>
            <person name="McBride C.S."/>
            <person name="McKernan B."/>
            <person name="McKernan K."/>
            <person name="Mendez-Lago M."/>
            <person name="Minx P."/>
            <person name="Mollenhauer M.U."/>
            <person name="Montooth K."/>
            <person name="Mount S.M."/>
            <person name="Mu X."/>
            <person name="Myers E."/>
            <person name="Negre B."/>
            <person name="Newfeld S."/>
            <person name="Nielsen R."/>
            <person name="Noor M.A."/>
            <person name="O'Grady P."/>
            <person name="Pachter L."/>
            <person name="Papaceit M."/>
            <person name="Parisi M.J."/>
            <person name="Parisi M."/>
            <person name="Parts L."/>
            <person name="Pedersen J.S."/>
            <person name="Pesole G."/>
            <person name="Phillippy A.M."/>
            <person name="Ponting C.P."/>
            <person name="Pop M."/>
            <person name="Porcelli D."/>
            <person name="Powell J.R."/>
            <person name="Prohaska S."/>
            <person name="Pruitt K."/>
            <person name="Puig M."/>
            <person name="Quesneville H."/>
            <person name="Ram K.R."/>
            <person name="Rand D."/>
            <person name="Rasmussen M.D."/>
            <person name="Reed L.K."/>
            <person name="Reenan R."/>
            <person name="Reily A."/>
            <person name="Remington K.A."/>
            <person name="Rieger T.T."/>
            <person name="Ritchie M.G."/>
            <person name="Robin C."/>
            <person name="Rogers Y.H."/>
            <person name="Rohde C."/>
            <person name="Rozas J."/>
            <person name="Rubenfield M.J."/>
            <person name="Ruiz A."/>
            <person name="Russo S."/>
            <person name="Salzberg S.L."/>
            <person name="Sanchez-Gracia A."/>
            <person name="Saranga D.J."/>
            <person name="Sato H."/>
            <person name="Schaeffer S.W."/>
            <person name="Schatz M.C."/>
            <person name="Schlenke T."/>
            <person name="Schwartz R."/>
            <person name="Segarra C."/>
            <person name="Singh R.S."/>
            <person name="Sirot L."/>
            <person name="Sirota M."/>
            <person name="Sisneros N.B."/>
            <person name="Smith C.D."/>
            <person name="Smith T.F."/>
            <person name="Spieth J."/>
            <person name="Stage D.E."/>
            <person name="Stark A."/>
            <person name="Stephan W."/>
            <person name="Strausberg R.L."/>
            <person name="Strempel S."/>
            <person name="Sturgill D."/>
            <person name="Sutton G."/>
            <person name="Sutton G.G."/>
            <person name="Tao W."/>
            <person name="Teichmann S."/>
            <person name="Tobari Y.N."/>
            <person name="Tomimura Y."/>
            <person name="Tsolas J.M."/>
            <person name="Valente V.L."/>
            <person name="Venter E."/>
            <person name="Venter J.C."/>
            <person name="Vicario S."/>
            <person name="Vieira F.G."/>
            <person name="Vilella A.J."/>
            <person name="Villasante A."/>
            <person name="Walenz B."/>
            <person name="Wang J."/>
            <person name="Wasserman M."/>
            <person name="Watts T."/>
            <person name="Wilson D."/>
            <person name="Wilson R.K."/>
            <person name="Wing R.A."/>
            <person name="Wolfner M.F."/>
            <person name="Wong A."/>
            <person name="Wong G.K."/>
            <person name="Wu C.I."/>
            <person name="Wu G."/>
            <person name="Yamamoto D."/>
            <person name="Yang H.P."/>
            <person name="Yang S.P."/>
            <person name="Yorke J.A."/>
            <person name="Yoshida K."/>
            <person name="Zdobnov E."/>
            <person name="Zhang P."/>
            <person name="Zhang Y."/>
            <person name="Zimin A.V."/>
            <person name="Baldwin J."/>
            <person name="Abdouelleil A."/>
            <person name="Abdulkadir J."/>
            <person name="Abebe A."/>
            <person name="Abera B."/>
            <person name="Abreu J."/>
            <person name="Acer S.C."/>
            <person name="Aftuck L."/>
            <person name="Alexander A."/>
            <person name="An P."/>
            <person name="Anderson E."/>
            <person name="Anderson S."/>
            <person name="Arachi H."/>
            <person name="Azer M."/>
            <person name="Bachantsang P."/>
            <person name="Barry A."/>
            <person name="Bayul T."/>
            <person name="Berlin A."/>
            <person name="Bessette D."/>
            <person name="Bloom T."/>
            <person name="Blye J."/>
            <person name="Boguslavskiy L."/>
            <person name="Bonnet C."/>
            <person name="Boukhgalter B."/>
            <person name="Bourzgui I."/>
            <person name="Brown A."/>
            <person name="Cahill P."/>
            <person name="Channer S."/>
            <person name="Cheshatsang Y."/>
            <person name="Chuda L."/>
            <person name="Citroen M."/>
            <person name="Collymore A."/>
            <person name="Cooke P."/>
            <person name="Costello M."/>
            <person name="D'Aco K."/>
            <person name="Daza R."/>
            <person name="De Haan G."/>
            <person name="DeGray S."/>
            <person name="DeMaso C."/>
            <person name="Dhargay N."/>
            <person name="Dooley K."/>
            <person name="Dooley E."/>
            <person name="Doricent M."/>
            <person name="Dorje P."/>
            <person name="Dorjee K."/>
            <person name="Dupes A."/>
            <person name="Elong R."/>
            <person name="Falk J."/>
            <person name="Farina A."/>
            <person name="Faro S."/>
            <person name="Ferguson D."/>
            <person name="Fisher S."/>
            <person name="Foley C.D."/>
            <person name="Franke A."/>
            <person name="Friedrich D."/>
            <person name="Gadbois L."/>
            <person name="Gearin G."/>
            <person name="Gearin C.R."/>
            <person name="Giannoukos G."/>
            <person name="Goode T."/>
            <person name="Graham J."/>
            <person name="Grandbois E."/>
            <person name="Grewal S."/>
            <person name="Gyaltsen K."/>
            <person name="Hafez N."/>
            <person name="Hagos B."/>
            <person name="Hall J."/>
            <person name="Henson C."/>
            <person name="Hollinger A."/>
            <person name="Honan T."/>
            <person name="Huard M.D."/>
            <person name="Hughes L."/>
            <person name="Hurhula B."/>
            <person name="Husby M.E."/>
            <person name="Kamat A."/>
            <person name="Kanga B."/>
            <person name="Kashin S."/>
            <person name="Khazanovich D."/>
            <person name="Kisner P."/>
            <person name="Lance K."/>
            <person name="Lara M."/>
            <person name="Lee W."/>
            <person name="Lennon N."/>
            <person name="Letendre F."/>
            <person name="LeVine R."/>
            <person name="Lipovsky A."/>
            <person name="Liu X."/>
            <person name="Liu J."/>
            <person name="Liu S."/>
            <person name="Lokyitsang T."/>
            <person name="Lokyitsang Y."/>
            <person name="Lubonja R."/>
            <person name="Lui A."/>
            <person name="MacDonald P."/>
            <person name="Magnisalis V."/>
            <person name="Maru K."/>
            <person name="Matthews C."/>
            <person name="McCusker W."/>
            <person name="McDonough S."/>
            <person name="Mehta T."/>
            <person name="Meldrim J."/>
            <person name="Meneus L."/>
            <person name="Mihai O."/>
            <person name="Mihalev A."/>
            <person name="Mihova T."/>
            <person name="Mittelman R."/>
            <person name="Mlenga V."/>
            <person name="Montmayeur A."/>
            <person name="Mulrain L."/>
            <person name="Navidi A."/>
            <person name="Naylor J."/>
            <person name="Negash T."/>
            <person name="Nguyen T."/>
            <person name="Nguyen N."/>
            <person name="Nicol R."/>
            <person name="Norbu C."/>
            <person name="Norbu N."/>
            <person name="Novod N."/>
            <person name="O'Neill B."/>
            <person name="Osman S."/>
            <person name="Markiewicz E."/>
            <person name="Oyono O.L."/>
            <person name="Patti C."/>
            <person name="Phunkhang P."/>
            <person name="Pierre F."/>
            <person name="Priest M."/>
            <person name="Raghuraman S."/>
            <person name="Rege F."/>
            <person name="Reyes R."/>
            <person name="Rise C."/>
            <person name="Rogov P."/>
            <person name="Ross K."/>
            <person name="Ryan E."/>
            <person name="Settipalli S."/>
            <person name="Shea T."/>
            <person name="Sherpa N."/>
            <person name="Shi L."/>
            <person name="Shih D."/>
            <person name="Sparrow T."/>
            <person name="Spaulding J."/>
            <person name="Stalker J."/>
            <person name="Stange-Thomann N."/>
            <person name="Stavropoulos S."/>
            <person name="Stone C."/>
            <person name="Strader C."/>
            <person name="Tesfaye S."/>
            <person name="Thomson T."/>
            <person name="Thoulutsang Y."/>
            <person name="Thoulutsang D."/>
            <person name="Topham K."/>
            <person name="Topping I."/>
            <person name="Tsamla T."/>
            <person name="Vassiliev H."/>
            <person name="Vo A."/>
            <person name="Wangchuk T."/>
            <person name="Wangdi T."/>
            <person name="Weiand M."/>
            <person name="Wilkinson J."/>
            <person name="Wilson A."/>
            <person name="Yadav S."/>
            <person name="Young G."/>
            <person name="Yu Q."/>
            <person name="Zembek L."/>
            <person name="Zhong D."/>
            <person name="Zimmer A."/>
            <person name="Zwirko Z."/>
            <person name="Jaffe D.B."/>
            <person name="Alvarez P."/>
            <person name="Brockman W."/>
            <person name="Butler J."/>
            <person name="Chin C."/>
            <person name="Gnerre S."/>
            <person name="Grabherr M."/>
            <person name="Kleber M."/>
            <person name="Mauceli E."/>
            <person name="MacCallum I."/>
        </authorList>
    </citation>
    <scope>NUCLEOTIDE SEQUENCE [LARGE SCALE GENOMIC DNA]</scope>
    <source>
        <strain evidence="3">MSH-3 / Tucson 14011-0111.49</strain>
    </source>
</reference>
<dbReference type="InterPro" id="IPR006578">
    <property type="entry name" value="MADF-dom"/>
</dbReference>
<dbReference type="SMART" id="SM00595">
    <property type="entry name" value="MADF"/>
    <property type="match status" value="1"/>
</dbReference>
<dbReference type="AlphaFoldDB" id="B4GJJ7"/>
<dbReference type="eggNOG" id="ENOG502TBGG">
    <property type="taxonomic scope" value="Eukaryota"/>
</dbReference>
<dbReference type="Pfam" id="PF10545">
    <property type="entry name" value="MADF_DNA_bdg"/>
    <property type="match status" value="1"/>
</dbReference>
<evidence type="ECO:0000259" key="1">
    <source>
        <dbReference type="PROSITE" id="PS51029"/>
    </source>
</evidence>
<dbReference type="PhylomeDB" id="B4GJJ7"/>
<dbReference type="PANTHER" id="PTHR21505">
    <property type="entry name" value="MADF DOMAIN-CONTAINING PROTEIN-RELATED"/>
    <property type="match status" value="1"/>
</dbReference>
<sequence length="206" mass="24177">MSCHRHVGAPKRITSAPIEPTASPITVKSPELTRRMMKYLKLIALYKDHECLWHQCHTDFFNLPLREKVWQEIAGKMKKGSDAEQWKNLMYKLRYSVELERIQQQAAKFQPDIDVAPKLQYGDKMQFLNHMFDRKWCKSPFCTKTSTPRRSECFMLLSDSTGLTSYARKLKALENLRNKCSPYVLSPEAFRKVQTLLQERELPAYT</sequence>
<keyword evidence="3" id="KW-1185">Reference proteome</keyword>
<dbReference type="HOGENOM" id="CLU_092927_1_0_1"/>
<dbReference type="EMBL" id="CH479184">
    <property type="protein sequence ID" value="EDW36813.1"/>
    <property type="molecule type" value="Genomic_DNA"/>
</dbReference>
<dbReference type="Proteomes" id="UP000008744">
    <property type="component" value="Unassembled WGS sequence"/>
</dbReference>
<feature type="domain" description="MADF" evidence="1">
    <location>
        <begin position="41"/>
        <end position="133"/>
    </location>
</feature>
<evidence type="ECO:0000313" key="3">
    <source>
        <dbReference type="Proteomes" id="UP000008744"/>
    </source>
</evidence>
<accession>B4GJJ7</accession>
<dbReference type="OMA" id="ECLWMEN"/>
<protein>
    <submittedName>
        <fullName evidence="2">GL25896</fullName>
    </submittedName>
</protein>
<gene>
    <name evidence="2" type="primary">Dper\GL25896</name>
    <name evidence="2" type="ORF">Dper_GL25896</name>
</gene>
<organism evidence="3">
    <name type="scientific">Drosophila persimilis</name>
    <name type="common">Fruit fly</name>
    <dbReference type="NCBI Taxonomy" id="7234"/>
    <lineage>
        <taxon>Eukaryota</taxon>
        <taxon>Metazoa</taxon>
        <taxon>Ecdysozoa</taxon>
        <taxon>Arthropoda</taxon>
        <taxon>Hexapoda</taxon>
        <taxon>Insecta</taxon>
        <taxon>Pterygota</taxon>
        <taxon>Neoptera</taxon>
        <taxon>Endopterygota</taxon>
        <taxon>Diptera</taxon>
        <taxon>Brachycera</taxon>
        <taxon>Muscomorpha</taxon>
        <taxon>Ephydroidea</taxon>
        <taxon>Drosophilidae</taxon>
        <taxon>Drosophila</taxon>
        <taxon>Sophophora</taxon>
    </lineage>
</organism>
<dbReference type="PANTHER" id="PTHR21505:SF8">
    <property type="entry name" value="DPT-YFP REPRESSOR BY OVEREXPRESSION, ISOFORM D-RELATED"/>
    <property type="match status" value="1"/>
</dbReference>